<dbReference type="Proteomes" id="UP001175227">
    <property type="component" value="Unassembled WGS sequence"/>
</dbReference>
<sequence>MLHRNLDSTFYLQLGPCTCASAVDTRATRDNLGSCPKVWFSDPCSKWDSERSIASIFRAGHRVLVTSAVAAVSGSCSLLCLFLGPDSTYTDAALLTASFSQKDFLIIISFLGSFCYILTMLLYDENAPGSGTHCPAGFIASLASLLIGWPTSERSS</sequence>
<reference evidence="2" key="1">
    <citation type="submission" date="2023-06" db="EMBL/GenBank/DDBJ databases">
        <authorList>
            <consortium name="Lawrence Berkeley National Laboratory"/>
            <person name="Ahrendt S."/>
            <person name="Sahu N."/>
            <person name="Indic B."/>
            <person name="Wong-Bajracharya J."/>
            <person name="Merenyi Z."/>
            <person name="Ke H.-M."/>
            <person name="Monk M."/>
            <person name="Kocsube S."/>
            <person name="Drula E."/>
            <person name="Lipzen A."/>
            <person name="Balint B."/>
            <person name="Henrissat B."/>
            <person name="Andreopoulos B."/>
            <person name="Martin F.M."/>
            <person name="Harder C.B."/>
            <person name="Rigling D."/>
            <person name="Ford K.L."/>
            <person name="Foster G.D."/>
            <person name="Pangilinan J."/>
            <person name="Papanicolaou A."/>
            <person name="Barry K."/>
            <person name="LaButti K."/>
            <person name="Viragh M."/>
            <person name="Koriabine M."/>
            <person name="Yan M."/>
            <person name="Riley R."/>
            <person name="Champramary S."/>
            <person name="Plett K.L."/>
            <person name="Tsai I.J."/>
            <person name="Slot J."/>
            <person name="Sipos G."/>
            <person name="Plett J."/>
            <person name="Nagy L.G."/>
            <person name="Grigoriev I.V."/>
        </authorList>
    </citation>
    <scope>NUCLEOTIDE SEQUENCE</scope>
    <source>
        <strain evidence="2">ICMP 16352</strain>
    </source>
</reference>
<keyword evidence="3" id="KW-1185">Reference proteome</keyword>
<organism evidence="2 3">
    <name type="scientific">Armillaria novae-zelandiae</name>
    <dbReference type="NCBI Taxonomy" id="153914"/>
    <lineage>
        <taxon>Eukaryota</taxon>
        <taxon>Fungi</taxon>
        <taxon>Dikarya</taxon>
        <taxon>Basidiomycota</taxon>
        <taxon>Agaricomycotina</taxon>
        <taxon>Agaricomycetes</taxon>
        <taxon>Agaricomycetidae</taxon>
        <taxon>Agaricales</taxon>
        <taxon>Marasmiineae</taxon>
        <taxon>Physalacriaceae</taxon>
        <taxon>Armillaria</taxon>
    </lineage>
</organism>
<evidence type="ECO:0000313" key="3">
    <source>
        <dbReference type="Proteomes" id="UP001175227"/>
    </source>
</evidence>
<feature type="transmembrane region" description="Helical" evidence="1">
    <location>
        <begin position="135"/>
        <end position="152"/>
    </location>
</feature>
<dbReference type="AlphaFoldDB" id="A0AA39P3D5"/>
<keyword evidence="1" id="KW-1133">Transmembrane helix</keyword>
<gene>
    <name evidence="2" type="ORF">IW261DRAFT_332391</name>
</gene>
<feature type="transmembrane region" description="Helical" evidence="1">
    <location>
        <begin position="63"/>
        <end position="84"/>
    </location>
</feature>
<dbReference type="EMBL" id="JAUEPR010000019">
    <property type="protein sequence ID" value="KAK0476830.1"/>
    <property type="molecule type" value="Genomic_DNA"/>
</dbReference>
<name>A0AA39P3D5_9AGAR</name>
<evidence type="ECO:0000256" key="1">
    <source>
        <dbReference type="SAM" id="Phobius"/>
    </source>
</evidence>
<protein>
    <submittedName>
        <fullName evidence="2">Uncharacterized protein</fullName>
    </submittedName>
</protein>
<feature type="transmembrane region" description="Helical" evidence="1">
    <location>
        <begin position="104"/>
        <end position="123"/>
    </location>
</feature>
<proteinExistence type="predicted"/>
<evidence type="ECO:0000313" key="2">
    <source>
        <dbReference type="EMBL" id="KAK0476830.1"/>
    </source>
</evidence>
<keyword evidence="1" id="KW-0812">Transmembrane</keyword>
<comment type="caution">
    <text evidence="2">The sequence shown here is derived from an EMBL/GenBank/DDBJ whole genome shotgun (WGS) entry which is preliminary data.</text>
</comment>
<keyword evidence="1" id="KW-0472">Membrane</keyword>
<accession>A0AA39P3D5</accession>